<dbReference type="AlphaFoldDB" id="A0A9E2L042"/>
<dbReference type="PANTHER" id="PTHR42774">
    <property type="entry name" value="PHOSPHOTRANSFERASE SYSTEM TRANSPORT PROTEIN"/>
    <property type="match status" value="1"/>
</dbReference>
<keyword evidence="1" id="KW-0808">Transferase</keyword>
<protein>
    <submittedName>
        <fullName evidence="4">Carbohydrate kinase family protein</fullName>
    </submittedName>
</protein>
<dbReference type="InterPro" id="IPR029056">
    <property type="entry name" value="Ribokinase-like"/>
</dbReference>
<dbReference type="SUPFAM" id="SSF53613">
    <property type="entry name" value="Ribokinase-like"/>
    <property type="match status" value="1"/>
</dbReference>
<dbReference type="InterPro" id="IPR002173">
    <property type="entry name" value="Carboh/pur_kinase_PfkB_CS"/>
</dbReference>
<gene>
    <name evidence="4" type="ORF">IAA47_07205</name>
</gene>
<dbReference type="GO" id="GO:0016301">
    <property type="term" value="F:kinase activity"/>
    <property type="evidence" value="ECO:0007669"/>
    <property type="project" value="UniProtKB-KW"/>
</dbReference>
<evidence type="ECO:0000313" key="4">
    <source>
        <dbReference type="EMBL" id="MBU3842751.1"/>
    </source>
</evidence>
<evidence type="ECO:0000256" key="1">
    <source>
        <dbReference type="ARBA" id="ARBA00022679"/>
    </source>
</evidence>
<dbReference type="Gene3D" id="3.40.1190.20">
    <property type="match status" value="1"/>
</dbReference>
<dbReference type="InterPro" id="IPR011611">
    <property type="entry name" value="PfkB_dom"/>
</dbReference>
<evidence type="ECO:0000256" key="2">
    <source>
        <dbReference type="ARBA" id="ARBA00022777"/>
    </source>
</evidence>
<keyword evidence="2 4" id="KW-0418">Kinase</keyword>
<evidence type="ECO:0000313" key="5">
    <source>
        <dbReference type="Proteomes" id="UP000724657"/>
    </source>
</evidence>
<dbReference type="Pfam" id="PF00294">
    <property type="entry name" value="PfkB"/>
    <property type="match status" value="1"/>
</dbReference>
<organism evidence="4 5">
    <name type="scientific">Candidatus Fusobacterium pullicola</name>
    <dbReference type="NCBI Taxonomy" id="2838601"/>
    <lineage>
        <taxon>Bacteria</taxon>
        <taxon>Fusobacteriati</taxon>
        <taxon>Fusobacteriota</taxon>
        <taxon>Fusobacteriia</taxon>
        <taxon>Fusobacteriales</taxon>
        <taxon>Fusobacteriaceae</taxon>
        <taxon>Fusobacterium</taxon>
    </lineage>
</organism>
<evidence type="ECO:0000259" key="3">
    <source>
        <dbReference type="Pfam" id="PF00294"/>
    </source>
</evidence>
<dbReference type="Proteomes" id="UP000724657">
    <property type="component" value="Unassembled WGS sequence"/>
</dbReference>
<dbReference type="PANTHER" id="PTHR42774:SF3">
    <property type="entry name" value="KETOHEXOKINASE"/>
    <property type="match status" value="1"/>
</dbReference>
<reference evidence="4" key="1">
    <citation type="journal article" date="2021" name="PeerJ">
        <title>Extensive microbial diversity within the chicken gut microbiome revealed by metagenomics and culture.</title>
        <authorList>
            <person name="Gilroy R."/>
            <person name="Ravi A."/>
            <person name="Getino M."/>
            <person name="Pursley I."/>
            <person name="Horton D.L."/>
            <person name="Alikhan N.F."/>
            <person name="Baker D."/>
            <person name="Gharbi K."/>
            <person name="Hall N."/>
            <person name="Watson M."/>
            <person name="Adriaenssens E.M."/>
            <person name="Foster-Nyarko E."/>
            <person name="Jarju S."/>
            <person name="Secka A."/>
            <person name="Antonio M."/>
            <person name="Oren A."/>
            <person name="Chaudhuri R.R."/>
            <person name="La Ragione R."/>
            <person name="Hildebrand F."/>
            <person name="Pallen M.J."/>
        </authorList>
    </citation>
    <scope>NUCLEOTIDE SEQUENCE</scope>
    <source>
        <strain evidence="4">A6-441</strain>
    </source>
</reference>
<comment type="caution">
    <text evidence="4">The sequence shown here is derived from an EMBL/GenBank/DDBJ whole genome shotgun (WGS) entry which is preliminary data.</text>
</comment>
<sequence length="298" mass="33069">MKKILCVGHSAYDITYLLPNFPVENRKYKAQERIMVSGGPAGNASYLLGKYGEEVSYITTLGNDVYGNEILNDLKSVGVDTKNILIKDEYVTPCSLIIANGSNGSRTIINYREEEKIDKIEFKYENEPKILHFDGHELDLALEAIRLFPNTIKVLDAGTFKKGTVVLGALVDYLVCSEDFAKDYCGINKIDEDNFLEVLLKLKELNKNTVIVTLGERGAIMEENGKVRKFKAFKTKAIDTTGAGDIFHGAFVYGLSNGFSIEKNIEFASACASLSVEKLGGRNSIPEIEEVLERIKRG</sequence>
<dbReference type="InterPro" id="IPR052562">
    <property type="entry name" value="Ketohexokinase-related"/>
</dbReference>
<feature type="domain" description="Carbohydrate kinase PfkB" evidence="3">
    <location>
        <begin position="1"/>
        <end position="287"/>
    </location>
</feature>
<proteinExistence type="predicted"/>
<reference evidence="4" key="2">
    <citation type="submission" date="2021-04" db="EMBL/GenBank/DDBJ databases">
        <authorList>
            <person name="Gilroy R."/>
        </authorList>
    </citation>
    <scope>NUCLEOTIDE SEQUENCE</scope>
    <source>
        <strain evidence="4">A6-441</strain>
    </source>
</reference>
<dbReference type="EMBL" id="JAHLFN010000067">
    <property type="protein sequence ID" value="MBU3842751.1"/>
    <property type="molecule type" value="Genomic_DNA"/>
</dbReference>
<dbReference type="PROSITE" id="PS00584">
    <property type="entry name" value="PFKB_KINASES_2"/>
    <property type="match status" value="1"/>
</dbReference>
<name>A0A9E2L042_9FUSO</name>
<accession>A0A9E2L042</accession>